<evidence type="ECO:0000256" key="1">
    <source>
        <dbReference type="SAM" id="MobiDB-lite"/>
    </source>
</evidence>
<feature type="compositionally biased region" description="Basic residues" evidence="1">
    <location>
        <begin position="25"/>
        <end position="46"/>
    </location>
</feature>
<sequence length="46" mass="4966">ARIGSGTPPPTGRFPAGGRGAGYRQRARHGSRAHHRHLRARAALRL</sequence>
<feature type="non-terminal residue" evidence="2">
    <location>
        <position position="46"/>
    </location>
</feature>
<proteinExistence type="predicted"/>
<gene>
    <name evidence="2" type="ORF">AVDCRST_MAG15-182</name>
</gene>
<organism evidence="2">
    <name type="scientific">uncultured Rubellimicrobium sp</name>
    <dbReference type="NCBI Taxonomy" id="543078"/>
    <lineage>
        <taxon>Bacteria</taxon>
        <taxon>Pseudomonadati</taxon>
        <taxon>Pseudomonadota</taxon>
        <taxon>Alphaproteobacteria</taxon>
        <taxon>Rhodobacterales</taxon>
        <taxon>Roseobacteraceae</taxon>
        <taxon>Rubellimicrobium</taxon>
        <taxon>environmental samples</taxon>
    </lineage>
</organism>
<accession>A0A6J4NIU5</accession>
<protein>
    <submittedName>
        <fullName evidence="2">Uncharacterized protein</fullName>
    </submittedName>
</protein>
<reference evidence="2" key="1">
    <citation type="submission" date="2020-02" db="EMBL/GenBank/DDBJ databases">
        <authorList>
            <person name="Meier V. D."/>
        </authorList>
    </citation>
    <scope>NUCLEOTIDE SEQUENCE</scope>
    <source>
        <strain evidence="2">AVDCRST_MAG15</strain>
    </source>
</reference>
<evidence type="ECO:0000313" key="2">
    <source>
        <dbReference type="EMBL" id="CAA9386155.1"/>
    </source>
</evidence>
<feature type="region of interest" description="Disordered" evidence="1">
    <location>
        <begin position="1"/>
        <end position="46"/>
    </location>
</feature>
<name>A0A6J4NIU5_9RHOB</name>
<dbReference type="EMBL" id="CADCUU010000031">
    <property type="protein sequence ID" value="CAA9386155.1"/>
    <property type="molecule type" value="Genomic_DNA"/>
</dbReference>
<feature type="non-terminal residue" evidence="2">
    <location>
        <position position="1"/>
    </location>
</feature>
<dbReference type="AlphaFoldDB" id="A0A6J4NIU5"/>